<dbReference type="PANTHER" id="PTHR42718:SF46">
    <property type="entry name" value="BLR6921 PROTEIN"/>
    <property type="match status" value="1"/>
</dbReference>
<feature type="transmembrane region" description="Helical" evidence="7">
    <location>
        <begin position="123"/>
        <end position="144"/>
    </location>
</feature>
<feature type="transmembrane region" description="Helical" evidence="7">
    <location>
        <begin position="30"/>
        <end position="53"/>
    </location>
</feature>
<feature type="transmembrane region" description="Helical" evidence="7">
    <location>
        <begin position="286"/>
        <end position="309"/>
    </location>
</feature>
<dbReference type="AlphaFoldDB" id="A0A1U7NS99"/>
<dbReference type="PANTHER" id="PTHR42718">
    <property type="entry name" value="MAJOR FACILITATOR SUPERFAMILY MULTIDRUG TRANSPORTER MFSC"/>
    <property type="match status" value="1"/>
</dbReference>
<dbReference type="PROSITE" id="PS00216">
    <property type="entry name" value="SUGAR_TRANSPORT_1"/>
    <property type="match status" value="1"/>
</dbReference>
<dbReference type="Proteomes" id="UP000186607">
    <property type="component" value="Unassembled WGS sequence"/>
</dbReference>
<evidence type="ECO:0000256" key="6">
    <source>
        <dbReference type="ARBA" id="ARBA00023136"/>
    </source>
</evidence>
<dbReference type="OrthoDB" id="52797at2"/>
<feature type="transmembrane region" description="Helical" evidence="7">
    <location>
        <begin position="418"/>
        <end position="436"/>
    </location>
</feature>
<dbReference type="SUPFAM" id="SSF103473">
    <property type="entry name" value="MFS general substrate transporter"/>
    <property type="match status" value="1"/>
</dbReference>
<comment type="caution">
    <text evidence="9">The sequence shown here is derived from an EMBL/GenBank/DDBJ whole genome shotgun (WGS) entry which is preliminary data.</text>
</comment>
<dbReference type="Pfam" id="PF07690">
    <property type="entry name" value="MFS_1"/>
    <property type="match status" value="1"/>
</dbReference>
<feature type="transmembrane region" description="Helical" evidence="7">
    <location>
        <begin position="375"/>
        <end position="392"/>
    </location>
</feature>
<evidence type="ECO:0000256" key="4">
    <source>
        <dbReference type="ARBA" id="ARBA00022692"/>
    </source>
</evidence>
<evidence type="ECO:0000256" key="3">
    <source>
        <dbReference type="ARBA" id="ARBA00022475"/>
    </source>
</evidence>
<keyword evidence="2" id="KW-0813">Transport</keyword>
<keyword evidence="3" id="KW-1003">Cell membrane</keyword>
<organism evidence="9 10">
    <name type="scientific">Deinococcus marmoris</name>
    <dbReference type="NCBI Taxonomy" id="249408"/>
    <lineage>
        <taxon>Bacteria</taxon>
        <taxon>Thermotogati</taxon>
        <taxon>Deinococcota</taxon>
        <taxon>Deinococci</taxon>
        <taxon>Deinococcales</taxon>
        <taxon>Deinococcaceae</taxon>
        <taxon>Deinococcus</taxon>
    </lineage>
</organism>
<accession>A0A1U7NS99</accession>
<feature type="domain" description="Major facilitator superfamily (MFS) profile" evidence="8">
    <location>
        <begin position="32"/>
        <end position="493"/>
    </location>
</feature>
<dbReference type="GO" id="GO:0005886">
    <property type="term" value="C:plasma membrane"/>
    <property type="evidence" value="ECO:0007669"/>
    <property type="project" value="UniProtKB-SubCell"/>
</dbReference>
<feature type="transmembrane region" description="Helical" evidence="7">
    <location>
        <begin position="315"/>
        <end position="338"/>
    </location>
</feature>
<feature type="transmembrane region" description="Helical" evidence="7">
    <location>
        <begin position="189"/>
        <end position="208"/>
    </location>
</feature>
<dbReference type="InterPro" id="IPR020846">
    <property type="entry name" value="MFS_dom"/>
</dbReference>
<feature type="transmembrane region" description="Helical" evidence="7">
    <location>
        <begin position="248"/>
        <end position="265"/>
    </location>
</feature>
<dbReference type="PROSITE" id="PS50850">
    <property type="entry name" value="MFS"/>
    <property type="match status" value="1"/>
</dbReference>
<dbReference type="STRING" id="249408.BOO71_0014014"/>
<protein>
    <submittedName>
        <fullName evidence="9">Permease, multidrug efflux</fullName>
    </submittedName>
</protein>
<sequence>MSQPKIQSNEKSQATPAGRRTLHDRFPYKWLALSVTSLGALMASMNSGTLIIALPTLLRDLHTTLLSLIWILLAYNVTQTVFVLNVGRLSDMVGRKKLFVLGFAVFTLTSLLAGFTSNVPLLIALRAVQGIGGAFLIANSSAIVTDAFPRQELGFAIGTNQMMVALGAILGPIVGGALTALGWQWVFWFNVPLGIIGTLWAASMLRDLAVKQDRKDRFDVWGNLTYAIGFALLMIGLSVGGIESWSGVTPYLLAGLAALALFVVIECKVRAPMLDLRLFQDVAFTLNNATVFLNAVARMALTFLFVFYFQGAKGIDAVLAGVMLGPVALGLLVASPIAGRLSDRMDPRILIRWGTVLGTLALAGLAGVLGLNTPYWLIAALMLLAGVGNGLFNSPNSSLIMGSVAPDQRGVASGIRSLLMNVGGVIAIIFTLSIVVSEVPRNVMLQVFSGLSSNLPAATLTPFIDGLRLAFWILAALSALSAVLAFLLPSAQRNVTPAPATD</sequence>
<dbReference type="EMBL" id="MSTI01000164">
    <property type="protein sequence ID" value="OLV15798.1"/>
    <property type="molecule type" value="Genomic_DNA"/>
</dbReference>
<evidence type="ECO:0000259" key="8">
    <source>
        <dbReference type="PROSITE" id="PS50850"/>
    </source>
</evidence>
<dbReference type="InterPro" id="IPR005829">
    <property type="entry name" value="Sugar_transporter_CS"/>
</dbReference>
<evidence type="ECO:0000313" key="10">
    <source>
        <dbReference type="Proteomes" id="UP000186607"/>
    </source>
</evidence>
<name>A0A1U7NS99_9DEIO</name>
<keyword evidence="5 7" id="KW-1133">Transmembrane helix</keyword>
<reference evidence="9 10" key="1">
    <citation type="submission" date="2017-01" db="EMBL/GenBank/DDBJ databases">
        <title>Genome Analysis of Deinococcus marmoris KOPRI26562.</title>
        <authorList>
            <person name="Kim J.H."/>
            <person name="Oh H.-M."/>
        </authorList>
    </citation>
    <scope>NUCLEOTIDE SEQUENCE [LARGE SCALE GENOMIC DNA]</scope>
    <source>
        <strain evidence="9 10">KOPRI26562</strain>
    </source>
</reference>
<dbReference type="InterPro" id="IPR036259">
    <property type="entry name" value="MFS_trans_sf"/>
</dbReference>
<feature type="transmembrane region" description="Helical" evidence="7">
    <location>
        <begin position="65"/>
        <end position="86"/>
    </location>
</feature>
<comment type="subcellular location">
    <subcellularLocation>
        <location evidence="1">Cell membrane</location>
        <topology evidence="1">Multi-pass membrane protein</topology>
    </subcellularLocation>
</comment>
<evidence type="ECO:0000256" key="7">
    <source>
        <dbReference type="SAM" id="Phobius"/>
    </source>
</evidence>
<feature type="transmembrane region" description="Helical" evidence="7">
    <location>
        <begin position="350"/>
        <end position="369"/>
    </location>
</feature>
<feature type="transmembrane region" description="Helical" evidence="7">
    <location>
        <begin position="220"/>
        <end position="242"/>
    </location>
</feature>
<dbReference type="Gene3D" id="1.20.1250.20">
    <property type="entry name" value="MFS general substrate transporter like domains"/>
    <property type="match status" value="1"/>
</dbReference>
<feature type="transmembrane region" description="Helical" evidence="7">
    <location>
        <begin position="98"/>
        <end position="117"/>
    </location>
</feature>
<keyword evidence="6 7" id="KW-0472">Membrane</keyword>
<dbReference type="GO" id="GO:0022857">
    <property type="term" value="F:transmembrane transporter activity"/>
    <property type="evidence" value="ECO:0007669"/>
    <property type="project" value="InterPro"/>
</dbReference>
<dbReference type="InterPro" id="IPR011701">
    <property type="entry name" value="MFS"/>
</dbReference>
<evidence type="ECO:0000256" key="1">
    <source>
        <dbReference type="ARBA" id="ARBA00004651"/>
    </source>
</evidence>
<evidence type="ECO:0000256" key="5">
    <source>
        <dbReference type="ARBA" id="ARBA00022989"/>
    </source>
</evidence>
<evidence type="ECO:0000256" key="2">
    <source>
        <dbReference type="ARBA" id="ARBA00022448"/>
    </source>
</evidence>
<evidence type="ECO:0000313" key="9">
    <source>
        <dbReference type="EMBL" id="OLV15798.1"/>
    </source>
</evidence>
<feature type="transmembrane region" description="Helical" evidence="7">
    <location>
        <begin position="469"/>
        <end position="488"/>
    </location>
</feature>
<dbReference type="Gene3D" id="1.20.1720.10">
    <property type="entry name" value="Multidrug resistance protein D"/>
    <property type="match status" value="1"/>
</dbReference>
<feature type="transmembrane region" description="Helical" evidence="7">
    <location>
        <begin position="164"/>
        <end position="183"/>
    </location>
</feature>
<dbReference type="CDD" id="cd17321">
    <property type="entry name" value="MFS_MMR_MDR_like"/>
    <property type="match status" value="1"/>
</dbReference>
<gene>
    <name evidence="9" type="ORF">BOO71_0014014</name>
</gene>
<keyword evidence="10" id="KW-1185">Reference proteome</keyword>
<proteinExistence type="predicted"/>
<dbReference type="RefSeq" id="WP_083653793.1">
    <property type="nucleotide sequence ID" value="NZ_MSTI01000164.1"/>
</dbReference>
<keyword evidence="4 7" id="KW-0812">Transmembrane</keyword>